<keyword evidence="7" id="KW-1185">Reference proteome</keyword>
<dbReference type="SUPFAM" id="SSF100950">
    <property type="entry name" value="NagB/RpiA/CoA transferase-like"/>
    <property type="match status" value="1"/>
</dbReference>
<dbReference type="InterPro" id="IPR042529">
    <property type="entry name" value="IF_2B-like_C"/>
</dbReference>
<dbReference type="RefSeq" id="WP_096526642.1">
    <property type="nucleotide sequence ID" value="NZ_AP014836.1"/>
</dbReference>
<evidence type="ECO:0000256" key="1">
    <source>
        <dbReference type="ARBA" id="ARBA00023235"/>
    </source>
</evidence>
<feature type="binding site" evidence="5">
    <location>
        <position position="95"/>
    </location>
    <ligand>
        <name>substrate</name>
    </ligand>
</feature>
<dbReference type="Gene3D" id="3.40.50.10470">
    <property type="entry name" value="Translation initiation factor eif-2b, domain 2"/>
    <property type="match status" value="1"/>
</dbReference>
<dbReference type="Pfam" id="PF01008">
    <property type="entry name" value="IF-2B"/>
    <property type="match status" value="1"/>
</dbReference>
<organism evidence="6 7">
    <name type="scientific">Candidatus Nitrosoglobus terrae</name>
    <dbReference type="NCBI Taxonomy" id="1630141"/>
    <lineage>
        <taxon>Bacteria</taxon>
        <taxon>Pseudomonadati</taxon>
        <taxon>Pseudomonadota</taxon>
        <taxon>Gammaproteobacteria</taxon>
        <taxon>Chromatiales</taxon>
        <taxon>Chromatiaceae</taxon>
        <taxon>Candidatus Nitrosoglobus</taxon>
    </lineage>
</organism>
<accession>A0A1Q2SLT4</accession>
<dbReference type="OrthoDB" id="9803436at2"/>
<evidence type="ECO:0000256" key="5">
    <source>
        <dbReference type="HAMAP-Rule" id="MF_01678"/>
    </source>
</evidence>
<dbReference type="GO" id="GO:0046523">
    <property type="term" value="F:S-methyl-5-thioribose-1-phosphate isomerase activity"/>
    <property type="evidence" value="ECO:0007669"/>
    <property type="project" value="UniProtKB-UniRule"/>
</dbReference>
<reference evidence="6 7" key="1">
    <citation type="journal article" date="2017" name="ISME J.">
        <title>An acid-tolerant ammonia-oxidizing ?-proteobacterium from soil.</title>
        <authorList>
            <person name="Hayatsu M."/>
            <person name="Tago K."/>
            <person name="Uchiyama I."/>
            <person name="Toyoda A."/>
            <person name="Wang Y."/>
            <person name="Shimomura Y."/>
            <person name="Okubo T."/>
            <person name="Kurisu F."/>
            <person name="Hirono Y."/>
            <person name="Nonaka K."/>
            <person name="Akiyama H."/>
            <person name="Itoh T."/>
            <person name="Takami H."/>
        </authorList>
    </citation>
    <scope>NUCLEOTIDE SEQUENCE [LARGE SCALE GENOMIC DNA]</scope>
    <source>
        <strain evidence="6 7">TAO100</strain>
    </source>
</reference>
<dbReference type="UniPathway" id="UPA00904">
    <property type="reaction ID" value="UER00874"/>
</dbReference>
<keyword evidence="5" id="KW-0028">Amino-acid biosynthesis</keyword>
<evidence type="ECO:0000256" key="2">
    <source>
        <dbReference type="ARBA" id="ARBA00050906"/>
    </source>
</evidence>
<name>A0A1Q2SLT4_9GAMM</name>
<dbReference type="AlphaFoldDB" id="A0A1Q2SLT4"/>
<dbReference type="InterPro" id="IPR005251">
    <property type="entry name" value="IF-M1Pi"/>
</dbReference>
<evidence type="ECO:0000313" key="6">
    <source>
        <dbReference type="EMBL" id="BAW80057.1"/>
    </source>
</evidence>
<sequence>MLSTKYDAIRAVIWAEMGVQFLDQRRLPEEETYQVATRASEVAEAITKMVVRGAPAIGIAAAYGVVLAARARFSESSLSWRQLIEADLCALAAARPTAVNLFWALARMRSRIKDLPDNVDPEAVLLAEAQSIHLEDIEANYQMSKLGAALIEGSANVLTHCNTGSLATGGFGTALGVIRHAYSKGQIKKVFADETRPWLQGARLTAWELMRDQIPTVLIADSVAPYLLGQGQIQWVIIGADRIAANGDTANKIGSYSLALAARHHGVRFMVVAPTSTIDWSLSSGSEIPIEQRPQEEILTLAGKAVAMPGTEVYNPAFDVTPADLIDALVTEKGVILQPNSNRMKTLLA</sequence>
<evidence type="ECO:0000256" key="4">
    <source>
        <dbReference type="ARBA" id="ARBA00058145"/>
    </source>
</evidence>
<dbReference type="NCBIfam" id="NF004326">
    <property type="entry name" value="PRK05720.1"/>
    <property type="match status" value="1"/>
</dbReference>
<dbReference type="EMBL" id="AP014836">
    <property type="protein sequence ID" value="BAW80057.1"/>
    <property type="molecule type" value="Genomic_DNA"/>
</dbReference>
<dbReference type="PANTHER" id="PTHR43475:SF1">
    <property type="entry name" value="METHYLTHIORIBOSE-1-PHOSPHATE ISOMERASE"/>
    <property type="match status" value="1"/>
</dbReference>
<proteinExistence type="inferred from homology"/>
<dbReference type="EC" id="5.3.1.23" evidence="5"/>
<keyword evidence="1 5" id="KW-0413">Isomerase</keyword>
<dbReference type="InterPro" id="IPR027363">
    <property type="entry name" value="M1Pi_N"/>
</dbReference>
<dbReference type="FunFam" id="3.40.50.10470:FF:000006">
    <property type="entry name" value="Methylthioribose-1-phosphate isomerase"/>
    <property type="match status" value="1"/>
</dbReference>
<dbReference type="Proteomes" id="UP000243679">
    <property type="component" value="Chromosome"/>
</dbReference>
<feature type="active site" description="Proton donor" evidence="5">
    <location>
        <position position="241"/>
    </location>
</feature>
<dbReference type="PANTHER" id="PTHR43475">
    <property type="entry name" value="METHYLTHIORIBOSE-1-PHOSPHATE ISOMERASE"/>
    <property type="match status" value="1"/>
</dbReference>
<comment type="catalytic activity">
    <reaction evidence="2">
        <text>5-deoxy-alpha-D-ribose 1-phosphate = 5-deoxy-D-ribulose 1-phosphate</text>
        <dbReference type="Rhea" id="RHEA:61296"/>
        <dbReference type="ChEBI" id="CHEBI:58749"/>
        <dbReference type="ChEBI" id="CHEBI:144504"/>
    </reaction>
    <physiologicalReaction direction="left-to-right" evidence="2">
        <dbReference type="Rhea" id="RHEA:61297"/>
    </physiologicalReaction>
</comment>
<comment type="function">
    <text evidence="4">Catalyzes the interconversion of methylthioribose-1-phosphate (MTR-1-P) into methylthioribulose-1-phosphate (MTRu-1-P). Also catalyzes the interconversion of 5-deoxyribose 1-phosphate and 5-deoxyribulose 1-phosphate. Part of a bifunctional DHAP-shunt salvage pathway for SAM by-products.</text>
</comment>
<dbReference type="FunFam" id="1.20.120.420:FF:000003">
    <property type="entry name" value="Methylthioribose-1-phosphate isomerase"/>
    <property type="match status" value="1"/>
</dbReference>
<feature type="binding site" evidence="5">
    <location>
        <position position="200"/>
    </location>
    <ligand>
        <name>substrate</name>
    </ligand>
</feature>
<feature type="binding site" evidence="5">
    <location>
        <begin position="52"/>
        <end position="54"/>
    </location>
    <ligand>
        <name>substrate</name>
    </ligand>
</feature>
<dbReference type="NCBIfam" id="TIGR00524">
    <property type="entry name" value="eIF-2B_rel"/>
    <property type="match status" value="1"/>
</dbReference>
<dbReference type="HAMAP" id="MF_01678">
    <property type="entry name" value="Salvage_MtnA"/>
    <property type="match status" value="1"/>
</dbReference>
<comment type="catalytic activity">
    <reaction evidence="3">
        <text>5-(methylsulfanyl)-alpha-D-ribose 1-phosphate = 5-(methylsulfanyl)-D-ribulose 1-phosphate</text>
        <dbReference type="Rhea" id="RHEA:19989"/>
        <dbReference type="ChEBI" id="CHEBI:58533"/>
        <dbReference type="ChEBI" id="CHEBI:58548"/>
        <dbReference type="EC" id="5.3.1.23"/>
    </reaction>
    <physiologicalReaction direction="left-to-right" evidence="3">
        <dbReference type="Rhea" id="RHEA:19990"/>
    </physiologicalReaction>
</comment>
<gene>
    <name evidence="5" type="primary">mtnA</name>
    <name evidence="6" type="ORF">TAO_0687</name>
</gene>
<dbReference type="Gene3D" id="1.20.120.420">
    <property type="entry name" value="translation initiation factor eif-2b, domain 1"/>
    <property type="match status" value="1"/>
</dbReference>
<keyword evidence="5" id="KW-0486">Methionine biosynthesis</keyword>
<dbReference type="InterPro" id="IPR011559">
    <property type="entry name" value="Initiation_fac_2B_a/b/d"/>
</dbReference>
<dbReference type="InterPro" id="IPR000649">
    <property type="entry name" value="IF-2B-related"/>
</dbReference>
<dbReference type="GO" id="GO:0019509">
    <property type="term" value="P:L-methionine salvage from methylthioadenosine"/>
    <property type="evidence" value="ECO:0007669"/>
    <property type="project" value="UniProtKB-UniRule"/>
</dbReference>
<evidence type="ECO:0000313" key="7">
    <source>
        <dbReference type="Proteomes" id="UP000243679"/>
    </source>
</evidence>
<comment type="similarity">
    <text evidence="5">Belongs to the EIF-2B alpha/beta/delta subunits family. MtnA subfamily.</text>
</comment>
<evidence type="ECO:0000256" key="3">
    <source>
        <dbReference type="ARBA" id="ARBA00051169"/>
    </source>
</evidence>
<protein>
    <recommendedName>
        <fullName evidence="5">Methylthioribose-1-phosphate isomerase</fullName>
        <shortName evidence="5">M1Pi</shortName>
        <shortName evidence="5">MTR-1-P isomerase</shortName>
        <ecNumber evidence="5">5.3.1.23</ecNumber>
    </recommendedName>
    <alternativeName>
        <fullName evidence="5">S-methyl-5-thioribose-1-phosphate isomerase</fullName>
    </alternativeName>
</protein>
<dbReference type="KEGG" id="ntt:TAO_0687"/>
<feature type="binding site" evidence="5">
    <location>
        <begin position="251"/>
        <end position="252"/>
    </location>
    <ligand>
        <name>substrate</name>
    </ligand>
</feature>
<comment type="pathway">
    <text evidence="5">Amino-acid biosynthesis; L-methionine biosynthesis via salvage pathway; L-methionine from S-methyl-5-thio-alpha-D-ribose 1-phosphate: step 1/6.</text>
</comment>
<dbReference type="InterPro" id="IPR037171">
    <property type="entry name" value="NagB/RpiA_transferase-like"/>
</dbReference>
<feature type="site" description="Transition state stabilizer" evidence="5">
    <location>
        <position position="161"/>
    </location>
</feature>
<dbReference type="NCBIfam" id="TIGR00512">
    <property type="entry name" value="salvage_mtnA"/>
    <property type="match status" value="1"/>
</dbReference>